<dbReference type="EMBL" id="CP019384">
    <property type="protein sequence ID" value="QAT17718.1"/>
    <property type="molecule type" value="Genomic_DNA"/>
</dbReference>
<keyword evidence="3" id="KW-1185">Reference proteome</keyword>
<dbReference type="AlphaFoldDB" id="A0A410P6M0"/>
<feature type="region of interest" description="Disordered" evidence="1">
    <location>
        <begin position="167"/>
        <end position="188"/>
    </location>
</feature>
<evidence type="ECO:0000313" key="2">
    <source>
        <dbReference type="EMBL" id="QAT17718.1"/>
    </source>
</evidence>
<accession>A0A410P6M0</accession>
<dbReference type="RefSeq" id="WP_128700684.1">
    <property type="nucleotide sequence ID" value="NZ_CP019384.1"/>
</dbReference>
<sequence length="433" mass="48225">MLIKKPRFQFNIIGFFLAAVVVLGASITAWAEVVILKNGTVMRGKIVEKTPKYIVLRSGEGEAATRATIFLEDINRMTSEEEFDQERGYVPLSLFEADRTVVPVVEKEPLFSSVSSDASKEHIMAMVASEEEGSATPEAAAGGWASGELEPGSGQGAFLKRFIERQPHPLKPPRQETPGEGNPVKREGEGRISGVVTLPPLKGVSGDLYVYLLEDTGDGNYISASKMMFDKIDAAEIKGQKVPYSIEGVPAGTYKVFAQWDVARPAVKITTIGEKVSLAYLGAQGDYSGTTKNALTLGINELRDGVNFPCTTFIESDKMSFDWGAKPLFRIEDIYYQRNYPDENRFFLVIRNPTPQQIDILPLDIYINDKKIFSFPWEFRDIPANGEKEFDISQAYQGYVRLMGNDAGTSLKFTVYFANSKEKEFEKLIYVFK</sequence>
<organism evidence="2 3">
    <name type="scientific">Velamenicoccus archaeovorus</name>
    <dbReference type="NCBI Taxonomy" id="1930593"/>
    <lineage>
        <taxon>Bacteria</taxon>
        <taxon>Pseudomonadati</taxon>
        <taxon>Candidatus Omnitrophota</taxon>
        <taxon>Candidatus Velamenicoccus</taxon>
    </lineage>
</organism>
<protein>
    <submittedName>
        <fullName evidence="2">Uncharacterized protein</fullName>
    </submittedName>
</protein>
<proteinExistence type="predicted"/>
<dbReference type="Proteomes" id="UP000287243">
    <property type="component" value="Chromosome"/>
</dbReference>
<reference evidence="2 3" key="1">
    <citation type="submission" date="2017-01" db="EMBL/GenBank/DDBJ databases">
        <title>First insights into the biology of 'candidatus Vampirococcus archaeovorus'.</title>
        <authorList>
            <person name="Kizina J."/>
            <person name="Jordan S."/>
            <person name="Stueber K."/>
            <person name="Reinhardt R."/>
            <person name="Harder J."/>
        </authorList>
    </citation>
    <scope>NUCLEOTIDE SEQUENCE [LARGE SCALE GENOMIC DNA]</scope>
    <source>
        <strain evidence="2 3">LiM</strain>
    </source>
</reference>
<evidence type="ECO:0000256" key="1">
    <source>
        <dbReference type="SAM" id="MobiDB-lite"/>
    </source>
</evidence>
<name>A0A410P6M0_VELA1</name>
<evidence type="ECO:0000313" key="3">
    <source>
        <dbReference type="Proteomes" id="UP000287243"/>
    </source>
</evidence>
<gene>
    <name evidence="2" type="ORF">BU251_08290</name>
</gene>
<dbReference type="KEGG" id="vai:BU251_08290"/>